<dbReference type="RefSeq" id="WP_280628603.1">
    <property type="nucleotide sequence ID" value="NZ_CP123498.1"/>
</dbReference>
<protein>
    <submittedName>
        <fullName evidence="6">ROK family protein</fullName>
    </submittedName>
</protein>
<dbReference type="FunFam" id="1.10.10.10:FF:000045">
    <property type="entry name" value="ROK family transcriptional regulator"/>
    <property type="match status" value="1"/>
</dbReference>
<proteinExistence type="inferred from homology"/>
<dbReference type="InterPro" id="IPR043129">
    <property type="entry name" value="ATPase_NBD"/>
</dbReference>
<keyword evidence="4" id="KW-0804">Transcription</keyword>
<dbReference type="PANTHER" id="PTHR18964">
    <property type="entry name" value="ROK (REPRESSOR, ORF, KINASE) FAMILY"/>
    <property type="match status" value="1"/>
</dbReference>
<dbReference type="GO" id="GO:0006351">
    <property type="term" value="P:DNA-templated transcription"/>
    <property type="evidence" value="ECO:0007669"/>
    <property type="project" value="TreeGrafter"/>
</dbReference>
<keyword evidence="5" id="KW-0119">Carbohydrate metabolism</keyword>
<evidence type="ECO:0000256" key="5">
    <source>
        <dbReference type="ARBA" id="ARBA00023277"/>
    </source>
</evidence>
<dbReference type="SUPFAM" id="SSF53067">
    <property type="entry name" value="Actin-like ATPase domain"/>
    <property type="match status" value="2"/>
</dbReference>
<dbReference type="Gene3D" id="3.30.420.40">
    <property type="match status" value="2"/>
</dbReference>
<dbReference type="Gene3D" id="1.10.10.10">
    <property type="entry name" value="Winged helix-like DNA-binding domain superfamily/Winged helix DNA-binding domain"/>
    <property type="match status" value="1"/>
</dbReference>
<name>A0AA95G9Z1_9GAMM</name>
<keyword evidence="3" id="KW-0238">DNA-binding</keyword>
<dbReference type="AlphaFoldDB" id="A0AA95G9Z1"/>
<accession>A0AA95G9Z1</accession>
<evidence type="ECO:0000256" key="4">
    <source>
        <dbReference type="ARBA" id="ARBA00023163"/>
    </source>
</evidence>
<evidence type="ECO:0000256" key="1">
    <source>
        <dbReference type="ARBA" id="ARBA00006479"/>
    </source>
</evidence>
<dbReference type="InterPro" id="IPR036388">
    <property type="entry name" value="WH-like_DNA-bd_sf"/>
</dbReference>
<comment type="similarity">
    <text evidence="1">Belongs to the ROK (NagC/XylR) family.</text>
</comment>
<evidence type="ECO:0000313" key="7">
    <source>
        <dbReference type="Proteomes" id="UP001177597"/>
    </source>
</evidence>
<dbReference type="PANTHER" id="PTHR18964:SF149">
    <property type="entry name" value="BIFUNCTIONAL UDP-N-ACETYLGLUCOSAMINE 2-EPIMERASE_N-ACETYLMANNOSAMINE KINASE"/>
    <property type="match status" value="1"/>
</dbReference>
<dbReference type="GO" id="GO:0006355">
    <property type="term" value="P:regulation of DNA-templated transcription"/>
    <property type="evidence" value="ECO:0007669"/>
    <property type="project" value="UniProtKB-ARBA"/>
</dbReference>
<dbReference type="SUPFAM" id="SSF46785">
    <property type="entry name" value="Winged helix' DNA-binding domain"/>
    <property type="match status" value="1"/>
</dbReference>
<evidence type="ECO:0000256" key="3">
    <source>
        <dbReference type="ARBA" id="ARBA00023125"/>
    </source>
</evidence>
<dbReference type="EMBL" id="CP123498">
    <property type="protein sequence ID" value="WGL94252.1"/>
    <property type="molecule type" value="Genomic_DNA"/>
</dbReference>
<dbReference type="Pfam" id="PF00480">
    <property type="entry name" value="ROK"/>
    <property type="match status" value="1"/>
</dbReference>
<reference evidence="6" key="1">
    <citation type="submission" date="2023-04" db="EMBL/GenBank/DDBJ databases">
        <title>Genome dynamics across the evolutionary transition to endosymbiosis.</title>
        <authorList>
            <person name="Siozios S."/>
            <person name="Nadal-Jimenez P."/>
            <person name="Azagi T."/>
            <person name="Sprong H."/>
            <person name="Frost C.L."/>
            <person name="Parratt S.R."/>
            <person name="Taylor G."/>
            <person name="Brettell L."/>
            <person name="Lew K.C."/>
            <person name="Croft L."/>
            <person name="King K.C."/>
            <person name="Brockhurst M.A."/>
            <person name="Hypsa V."/>
            <person name="Novakova E."/>
            <person name="Darby A.C."/>
            <person name="Hurst G.D.D."/>
        </authorList>
    </citation>
    <scope>NUCLEOTIDE SEQUENCE</scope>
    <source>
        <strain evidence="6">AIh</strain>
    </source>
</reference>
<organism evidence="6 7">
    <name type="scientific">Arsenophonus nasoniae</name>
    <name type="common">son-killer infecting Nasonia vitripennis</name>
    <dbReference type="NCBI Taxonomy" id="638"/>
    <lineage>
        <taxon>Bacteria</taxon>
        <taxon>Pseudomonadati</taxon>
        <taxon>Pseudomonadota</taxon>
        <taxon>Gammaproteobacteria</taxon>
        <taxon>Enterobacterales</taxon>
        <taxon>Morganellaceae</taxon>
        <taxon>Arsenophonus</taxon>
    </lineage>
</organism>
<dbReference type="GO" id="GO:0003677">
    <property type="term" value="F:DNA binding"/>
    <property type="evidence" value="ECO:0007669"/>
    <property type="project" value="UniProtKB-KW"/>
</dbReference>
<dbReference type="InterPro" id="IPR036390">
    <property type="entry name" value="WH_DNA-bd_sf"/>
</dbReference>
<evidence type="ECO:0000256" key="2">
    <source>
        <dbReference type="ARBA" id="ARBA00023015"/>
    </source>
</evidence>
<evidence type="ECO:0000313" key="6">
    <source>
        <dbReference type="EMBL" id="WGL94252.1"/>
    </source>
</evidence>
<dbReference type="Proteomes" id="UP001177597">
    <property type="component" value="Chromosome"/>
</dbReference>
<sequence>MNEQVGHTDQIKQINLKLVYRLIDQFGSISRISLAKKAQLAPASITKITRELINAHLIKEVEFPDLGFRGRPITGLEIVSQGWQFLCIRINKDSLILSLYELNNKLLQEDITELIANDNHSFNEQLLTKIEYFFSCYQGCLERLVAISVITNAIINSIDGIIISSPYYSIKNFPLKERLEARIGLPIYLQNCTTAWTMSEFFSDTSKYKKNIIQIVVDDHVSSCIVTKGSILPLGNSHAIEIGHININFDGVDCYCGNQGCLETDIAIPQILKKAQSIAYQYPDSTLNKEKISISDFCQAINLQDPIAVDILEKVGRQIGNTLAVMVNIFNPQLILIGSPLNEVKNQLFPIINKHILQKSLPCYQNKMSLVATKFNNQGTLLATAIIKDALYNGSLLAKLMEG</sequence>
<gene>
    <name evidence="6" type="ORF">QE207_10920</name>
</gene>
<keyword evidence="2" id="KW-0805">Transcription regulation</keyword>
<dbReference type="InterPro" id="IPR000600">
    <property type="entry name" value="ROK"/>
</dbReference>